<name>A0ABV8FS12_9ACTN</name>
<dbReference type="EC" id="4.3.3.7" evidence="5"/>
<dbReference type="Pfam" id="PF00701">
    <property type="entry name" value="DHDPS"/>
    <property type="match status" value="1"/>
</dbReference>
<dbReference type="CDD" id="cd00408">
    <property type="entry name" value="DHDPS-like"/>
    <property type="match status" value="1"/>
</dbReference>
<evidence type="ECO:0000256" key="3">
    <source>
        <dbReference type="ARBA" id="ARBA00023270"/>
    </source>
</evidence>
<reference evidence="6" key="1">
    <citation type="journal article" date="2019" name="Int. J. Syst. Evol. Microbiol.">
        <title>The Global Catalogue of Microorganisms (GCM) 10K type strain sequencing project: providing services to taxonomists for standard genome sequencing and annotation.</title>
        <authorList>
            <consortium name="The Broad Institute Genomics Platform"/>
            <consortium name="The Broad Institute Genome Sequencing Center for Infectious Disease"/>
            <person name="Wu L."/>
            <person name="Ma J."/>
        </authorList>
    </citation>
    <scope>NUCLEOTIDE SEQUENCE [LARGE SCALE GENOMIC DNA]</scope>
    <source>
        <strain evidence="6">TBRC 1826</strain>
    </source>
</reference>
<dbReference type="PRINTS" id="PR00146">
    <property type="entry name" value="DHPICSNTHASE"/>
</dbReference>
<dbReference type="PANTHER" id="PTHR12128:SF66">
    <property type="entry name" value="4-HYDROXY-2-OXOGLUTARATE ALDOLASE, MITOCHONDRIAL"/>
    <property type="match status" value="1"/>
</dbReference>
<dbReference type="EC" id="4.2.1.41" evidence="5"/>
<proteinExistence type="inferred from homology"/>
<sequence length="289" mass="29554">MPAHAQVITAVPTPFTADEELDRDGLAALLTTIRDRGADAVFAAGTTGEFTAVDDNERLEVLRTALEIFGPEGAYAHVGAAAARQAERLTASVVDAGARRVAAITPHFLPAPAAAVVRYYERLVAAAGDAEVYAYLFQARTTTAVAPETLRALADAGVRGAKISGESDASVAAYLEHAPEGFTIISGNDVSFGELIRSGGAGVVSGVSSVFPRPFITLRDALRAGDTEAAAAAQPLVERAVAAVKGGSIAHLKAGLAVQGLPAGPVRVSSDAVTDADLRVLKETADALA</sequence>
<organism evidence="5 6">
    <name type="scientific">Nocardiopsis sediminis</name>
    <dbReference type="NCBI Taxonomy" id="1778267"/>
    <lineage>
        <taxon>Bacteria</taxon>
        <taxon>Bacillati</taxon>
        <taxon>Actinomycetota</taxon>
        <taxon>Actinomycetes</taxon>
        <taxon>Streptosporangiales</taxon>
        <taxon>Nocardiopsidaceae</taxon>
        <taxon>Nocardiopsis</taxon>
    </lineage>
</organism>
<evidence type="ECO:0000313" key="5">
    <source>
        <dbReference type="EMBL" id="MFC3997425.1"/>
    </source>
</evidence>
<keyword evidence="6" id="KW-1185">Reference proteome</keyword>
<comment type="similarity">
    <text evidence="1 4">Belongs to the DapA family.</text>
</comment>
<evidence type="ECO:0000256" key="1">
    <source>
        <dbReference type="ARBA" id="ARBA00007592"/>
    </source>
</evidence>
<gene>
    <name evidence="5" type="ORF">ACFOVU_15950</name>
</gene>
<dbReference type="EMBL" id="JBHSBH010000010">
    <property type="protein sequence ID" value="MFC3997425.1"/>
    <property type="molecule type" value="Genomic_DNA"/>
</dbReference>
<dbReference type="PIRSF" id="PIRSF001365">
    <property type="entry name" value="DHDPS"/>
    <property type="match status" value="1"/>
</dbReference>
<dbReference type="GO" id="GO:0008840">
    <property type="term" value="F:4-hydroxy-tetrahydrodipicolinate synthase activity"/>
    <property type="evidence" value="ECO:0007669"/>
    <property type="project" value="UniProtKB-EC"/>
</dbReference>
<dbReference type="GO" id="GO:0047448">
    <property type="term" value="F:5-dehydro-4-deoxyglucarate dehydratase activity"/>
    <property type="evidence" value="ECO:0007669"/>
    <property type="project" value="UniProtKB-EC"/>
</dbReference>
<dbReference type="InterPro" id="IPR013785">
    <property type="entry name" value="Aldolase_TIM"/>
</dbReference>
<accession>A0ABV8FS12</accession>
<dbReference type="PROSITE" id="PS00665">
    <property type="entry name" value="DHDPS_1"/>
    <property type="match status" value="1"/>
</dbReference>
<evidence type="ECO:0000256" key="2">
    <source>
        <dbReference type="ARBA" id="ARBA00023239"/>
    </source>
</evidence>
<dbReference type="InterPro" id="IPR020624">
    <property type="entry name" value="Schiff_base-form_aldolases_CS"/>
</dbReference>
<dbReference type="Gene3D" id="3.20.20.70">
    <property type="entry name" value="Aldolase class I"/>
    <property type="match status" value="1"/>
</dbReference>
<dbReference type="EC" id="4.1.3.3" evidence="5"/>
<evidence type="ECO:0000256" key="4">
    <source>
        <dbReference type="PIRNR" id="PIRNR001365"/>
    </source>
</evidence>
<dbReference type="SMART" id="SM01130">
    <property type="entry name" value="DHDPS"/>
    <property type="match status" value="1"/>
</dbReference>
<dbReference type="GO" id="GO:0008747">
    <property type="term" value="F:N-acetylneuraminate lyase activity"/>
    <property type="evidence" value="ECO:0007669"/>
    <property type="project" value="UniProtKB-EC"/>
</dbReference>
<keyword evidence="3" id="KW-0704">Schiff base</keyword>
<evidence type="ECO:0000313" key="6">
    <source>
        <dbReference type="Proteomes" id="UP001595847"/>
    </source>
</evidence>
<dbReference type="InterPro" id="IPR002220">
    <property type="entry name" value="DapA-like"/>
</dbReference>
<comment type="caution">
    <text evidence="5">The sequence shown here is derived from an EMBL/GenBank/DDBJ whole genome shotgun (WGS) entry which is preliminary data.</text>
</comment>
<dbReference type="PANTHER" id="PTHR12128">
    <property type="entry name" value="DIHYDRODIPICOLINATE SYNTHASE"/>
    <property type="match status" value="1"/>
</dbReference>
<protein>
    <submittedName>
        <fullName evidence="5">Dihydrodipicolinate synthase family protein</fullName>
        <ecNumber evidence="5">4.1.3.3</ecNumber>
        <ecNumber evidence="5">4.2.1.41</ecNumber>
        <ecNumber evidence="5">4.3.3.7</ecNumber>
    </submittedName>
</protein>
<keyword evidence="2 4" id="KW-0456">Lyase</keyword>
<dbReference type="RefSeq" id="WP_378534383.1">
    <property type="nucleotide sequence ID" value="NZ_JBHSBH010000010.1"/>
</dbReference>
<dbReference type="SUPFAM" id="SSF51569">
    <property type="entry name" value="Aldolase"/>
    <property type="match status" value="1"/>
</dbReference>
<dbReference type="Proteomes" id="UP001595847">
    <property type="component" value="Unassembled WGS sequence"/>
</dbReference>